<proteinExistence type="inferred from homology"/>
<dbReference type="GO" id="GO:0003941">
    <property type="term" value="F:L-serine ammonia-lyase activity"/>
    <property type="evidence" value="ECO:0007669"/>
    <property type="project" value="TreeGrafter"/>
</dbReference>
<evidence type="ECO:0000256" key="2">
    <source>
        <dbReference type="ARBA" id="ARBA00005517"/>
    </source>
</evidence>
<dbReference type="InterPro" id="IPR050147">
    <property type="entry name" value="Ser/Thr_Dehydratase"/>
</dbReference>
<comment type="similarity">
    <text evidence="2">Belongs to the threonine synthase family.</text>
</comment>
<dbReference type="CDD" id="cd01563">
    <property type="entry name" value="Thr-synth_1"/>
    <property type="match status" value="1"/>
</dbReference>
<accession>A0A1K1LG15</accession>
<evidence type="ECO:0000259" key="7">
    <source>
        <dbReference type="Pfam" id="PF00291"/>
    </source>
</evidence>
<evidence type="ECO:0000313" key="8">
    <source>
        <dbReference type="EMBL" id="SFV73657.1"/>
    </source>
</evidence>
<evidence type="ECO:0000313" key="9">
    <source>
        <dbReference type="Proteomes" id="UP000186323"/>
    </source>
</evidence>
<evidence type="ECO:0000256" key="4">
    <source>
        <dbReference type="ARBA" id="ARBA00023239"/>
    </source>
</evidence>
<dbReference type="GO" id="GO:0004794">
    <property type="term" value="F:threonine deaminase activity"/>
    <property type="evidence" value="ECO:0007669"/>
    <property type="project" value="TreeGrafter"/>
</dbReference>
<dbReference type="GO" id="GO:0009088">
    <property type="term" value="P:threonine biosynthetic process"/>
    <property type="evidence" value="ECO:0007669"/>
    <property type="project" value="UniProtKB-UniRule"/>
</dbReference>
<feature type="domain" description="Tryptophan synthase beta chain-like PALP" evidence="7">
    <location>
        <begin position="95"/>
        <end position="409"/>
    </location>
</feature>
<dbReference type="InterPro" id="IPR001926">
    <property type="entry name" value="TrpB-like_PALP"/>
</dbReference>
<dbReference type="SUPFAM" id="SSF53686">
    <property type="entry name" value="Tryptophan synthase beta subunit-like PLP-dependent enzymes"/>
    <property type="match status" value="1"/>
</dbReference>
<keyword evidence="4 8" id="KW-0456">Lyase</keyword>
<dbReference type="Gene3D" id="3.40.50.1100">
    <property type="match status" value="2"/>
</dbReference>
<evidence type="ECO:0000256" key="6">
    <source>
        <dbReference type="PIRSR" id="PIRSR604450-51"/>
    </source>
</evidence>
<comment type="cofactor">
    <cofactor evidence="1 6">
        <name>pyridoxal 5'-phosphate</name>
        <dbReference type="ChEBI" id="CHEBI:597326"/>
    </cofactor>
</comment>
<dbReference type="GO" id="GO:0009097">
    <property type="term" value="P:isoleucine biosynthetic process"/>
    <property type="evidence" value="ECO:0007669"/>
    <property type="project" value="TreeGrafter"/>
</dbReference>
<feature type="modified residue" description="N6-(pyridoxal phosphate)lysine" evidence="6">
    <location>
        <position position="131"/>
    </location>
</feature>
<dbReference type="PANTHER" id="PTHR48078">
    <property type="entry name" value="THREONINE DEHYDRATASE, MITOCHONDRIAL-RELATED"/>
    <property type="match status" value="1"/>
</dbReference>
<dbReference type="GO" id="GO:0006567">
    <property type="term" value="P:L-threonine catabolic process"/>
    <property type="evidence" value="ECO:0007669"/>
    <property type="project" value="TreeGrafter"/>
</dbReference>
<sequence length="481" mass="52689">MCQSDFPAYRGQMEYVCLHCGQRYPGDSLLYTCPSCGGVFLLENTRFDELKQRSGAEWREIFDRRASTRSTALRGIFRYYELLAPLLDEEDIVYLGEGLTPIVEAAPALRDRVGVPFAYKNDGQNPSASFKDRGMACAFSYLKWLCRRHQWDEVLTVCASTGDTSAAAALYASYVGAPLKSVVLLPHGKVTPQQLSQPLGSGATVLELPGVFDDCMKVVEHLAENYRVALLNSKNSWRILGQESYAYEVAQWYGWDVSGLCIFVPIGNAGNITAVMSGFLKMLELGIITSLPRVFGVQSEHADPVYRYYAAPRGARVWQPVTVTPSVAQAAMIGNPVSFPRVQRLAGKFMEKGGEKAFQVVQVTEQQIMDAMIVANRHGHIACTQGGECLAGLVNARALGLVGDDEHAVLDATAHALKFSGFQDMYFNDSFPEAYGVKPRAGLSNKPELLLPESAREGKDVATFARLGADAVVARLGLSRK</sequence>
<dbReference type="Proteomes" id="UP000186323">
    <property type="component" value="Chromosome I"/>
</dbReference>
<evidence type="ECO:0000256" key="5">
    <source>
        <dbReference type="NCBIfam" id="TIGR00260"/>
    </source>
</evidence>
<reference evidence="9" key="1">
    <citation type="submission" date="2016-10" db="EMBL/GenBank/DDBJ databases">
        <authorList>
            <person name="Wegmann U."/>
        </authorList>
    </citation>
    <scope>NUCLEOTIDE SEQUENCE [LARGE SCALE GENOMIC DNA]</scope>
</reference>
<name>A0A1K1LG15_9BACT</name>
<gene>
    <name evidence="8" type="ORF">DESPIGER_1828</name>
</gene>
<dbReference type="InterPro" id="IPR036052">
    <property type="entry name" value="TrpB-like_PALP_sf"/>
</dbReference>
<keyword evidence="9" id="KW-1185">Reference proteome</keyword>
<evidence type="ECO:0000256" key="3">
    <source>
        <dbReference type="ARBA" id="ARBA00022898"/>
    </source>
</evidence>
<keyword evidence="3 6" id="KW-0663">Pyridoxal phosphate</keyword>
<dbReference type="PANTHER" id="PTHR48078:SF6">
    <property type="entry name" value="L-THREONINE DEHYDRATASE CATABOLIC TDCB"/>
    <property type="match status" value="1"/>
</dbReference>
<dbReference type="EMBL" id="LT630450">
    <property type="protein sequence ID" value="SFV73657.1"/>
    <property type="molecule type" value="Genomic_DNA"/>
</dbReference>
<dbReference type="NCBIfam" id="TIGR00260">
    <property type="entry name" value="thrC"/>
    <property type="match status" value="1"/>
</dbReference>
<protein>
    <recommendedName>
        <fullName evidence="5">Threonine synthase</fullName>
        <ecNumber evidence="5">4.2.3.1</ecNumber>
    </recommendedName>
</protein>
<dbReference type="EC" id="4.2.3.1" evidence="5"/>
<dbReference type="GO" id="GO:0006565">
    <property type="term" value="P:L-serine catabolic process"/>
    <property type="evidence" value="ECO:0007669"/>
    <property type="project" value="TreeGrafter"/>
</dbReference>
<dbReference type="AlphaFoldDB" id="A0A1K1LG15"/>
<dbReference type="InterPro" id="IPR004450">
    <property type="entry name" value="Thr_synthase-like"/>
</dbReference>
<dbReference type="GO" id="GO:0004795">
    <property type="term" value="F:threonine synthase activity"/>
    <property type="evidence" value="ECO:0007669"/>
    <property type="project" value="UniProtKB-UniRule"/>
</dbReference>
<dbReference type="Pfam" id="PF00291">
    <property type="entry name" value="PALP"/>
    <property type="match status" value="1"/>
</dbReference>
<organism evidence="8 9">
    <name type="scientific">Desulfovibrio piger</name>
    <dbReference type="NCBI Taxonomy" id="901"/>
    <lineage>
        <taxon>Bacteria</taxon>
        <taxon>Pseudomonadati</taxon>
        <taxon>Thermodesulfobacteriota</taxon>
        <taxon>Desulfovibrionia</taxon>
        <taxon>Desulfovibrionales</taxon>
        <taxon>Desulfovibrionaceae</taxon>
        <taxon>Desulfovibrio</taxon>
    </lineage>
</organism>
<evidence type="ECO:0000256" key="1">
    <source>
        <dbReference type="ARBA" id="ARBA00001933"/>
    </source>
</evidence>
<dbReference type="KEGG" id="dpg:DESPIGER_1828"/>